<feature type="region of interest" description="Disordered" evidence="1">
    <location>
        <begin position="36"/>
        <end position="58"/>
    </location>
</feature>
<comment type="caution">
    <text evidence="3">The sequence shown here is derived from an EMBL/GenBank/DDBJ whole genome shotgun (WGS) entry which is preliminary data.</text>
</comment>
<evidence type="ECO:0000313" key="4">
    <source>
        <dbReference type="Proteomes" id="UP000616837"/>
    </source>
</evidence>
<feature type="signal peptide" evidence="2">
    <location>
        <begin position="1"/>
        <end position="30"/>
    </location>
</feature>
<organism evidence="3 4">
    <name type="scientific">Limosilactobacillus avistercoris</name>
    <dbReference type="NCBI Taxonomy" id="2762243"/>
    <lineage>
        <taxon>Bacteria</taxon>
        <taxon>Bacillati</taxon>
        <taxon>Bacillota</taxon>
        <taxon>Bacilli</taxon>
        <taxon>Lactobacillales</taxon>
        <taxon>Lactobacillaceae</taxon>
        <taxon>Limosilactobacillus</taxon>
    </lineage>
</organism>
<sequence length="58" mass="6067">MKSNVSNKFLISTAALAGMILAGASTTVHADTTSNNQVTATQQAQPTLNQLNQQLANH</sequence>
<protein>
    <submittedName>
        <fullName evidence="3">Uncharacterized protein</fullName>
    </submittedName>
</protein>
<evidence type="ECO:0000313" key="3">
    <source>
        <dbReference type="EMBL" id="MBD7894818.1"/>
    </source>
</evidence>
<reference evidence="3 4" key="1">
    <citation type="submission" date="2020-08" db="EMBL/GenBank/DDBJ databases">
        <title>A Genomic Blueprint of the Chicken Gut Microbiome.</title>
        <authorList>
            <person name="Gilroy R."/>
            <person name="Ravi A."/>
            <person name="Getino M."/>
            <person name="Pursley I."/>
            <person name="Horton D.L."/>
            <person name="Alikhan N.-F."/>
            <person name="Baker D."/>
            <person name="Gharbi K."/>
            <person name="Hall N."/>
            <person name="Watson M."/>
            <person name="Adriaenssens E.M."/>
            <person name="Foster-Nyarko E."/>
            <person name="Jarju S."/>
            <person name="Secka A."/>
            <person name="Antonio M."/>
            <person name="Oren A."/>
            <person name="Chaudhuri R."/>
            <person name="La Ragione R.M."/>
            <person name="Hildebrand F."/>
            <person name="Pallen M.J."/>
        </authorList>
    </citation>
    <scope>NUCLEOTIDE SEQUENCE [LARGE SCALE GENOMIC DNA]</scope>
    <source>
        <strain evidence="3 4">Sa3CUN2</strain>
    </source>
</reference>
<dbReference type="Proteomes" id="UP000616837">
    <property type="component" value="Unassembled WGS sequence"/>
</dbReference>
<feature type="chain" id="PRO_5045405888" evidence="2">
    <location>
        <begin position="31"/>
        <end position="58"/>
    </location>
</feature>
<evidence type="ECO:0000256" key="1">
    <source>
        <dbReference type="SAM" id="MobiDB-lite"/>
    </source>
</evidence>
<proteinExistence type="predicted"/>
<keyword evidence="2" id="KW-0732">Signal</keyword>
<dbReference type="EMBL" id="JACSQW010000006">
    <property type="protein sequence ID" value="MBD7894818.1"/>
    <property type="molecule type" value="Genomic_DNA"/>
</dbReference>
<evidence type="ECO:0000256" key="2">
    <source>
        <dbReference type="SAM" id="SignalP"/>
    </source>
</evidence>
<name>A0ABR8PC47_9LACO</name>
<gene>
    <name evidence="3" type="ORF">H9564_03660</name>
</gene>
<dbReference type="RefSeq" id="WP_191684167.1">
    <property type="nucleotide sequence ID" value="NZ_JACSQW010000006.1"/>
</dbReference>
<accession>A0ABR8PC47</accession>
<keyword evidence="4" id="KW-1185">Reference proteome</keyword>